<feature type="non-terminal residue" evidence="8">
    <location>
        <position position="126"/>
    </location>
</feature>
<dbReference type="AlphaFoldDB" id="A0A938BRT8"/>
<keyword evidence="4" id="KW-0677">Repeat</keyword>
<feature type="domain" description="4Fe-4S ferredoxin-type" evidence="7">
    <location>
        <begin position="104"/>
        <end position="126"/>
    </location>
</feature>
<dbReference type="InterPro" id="IPR017896">
    <property type="entry name" value="4Fe4S_Fe-S-bd"/>
</dbReference>
<proteinExistence type="predicted"/>
<feature type="domain" description="4Fe-4S ferredoxin-type" evidence="7">
    <location>
        <begin position="4"/>
        <end position="34"/>
    </location>
</feature>
<dbReference type="InterPro" id="IPR017900">
    <property type="entry name" value="4Fe4S_Fe_S_CS"/>
</dbReference>
<comment type="caution">
    <text evidence="8">The sequence shown here is derived from an EMBL/GenBank/DDBJ whole genome shotgun (WGS) entry which is preliminary data.</text>
</comment>
<dbReference type="PROSITE" id="PS00198">
    <property type="entry name" value="4FE4S_FER_1"/>
    <property type="match status" value="1"/>
</dbReference>
<reference evidence="8" key="1">
    <citation type="submission" date="2019-03" db="EMBL/GenBank/DDBJ databases">
        <title>Lake Tanganyika Metagenome-Assembled Genomes (MAGs).</title>
        <authorList>
            <person name="Tran P."/>
        </authorList>
    </citation>
    <scope>NUCLEOTIDE SEQUENCE</scope>
    <source>
        <strain evidence="8">M_DeepCast_400m_m2_100</strain>
    </source>
</reference>
<accession>A0A938BRT8</accession>
<dbReference type="PANTHER" id="PTHR43545:SF6">
    <property type="entry name" value="FORMATE DEHYDROGENASE, NITRATE-INDUCIBLE, IRON-SULFUR SUBUNIT"/>
    <property type="match status" value="1"/>
</dbReference>
<evidence type="ECO:0000256" key="4">
    <source>
        <dbReference type="ARBA" id="ARBA00022737"/>
    </source>
</evidence>
<keyword evidence="6" id="KW-0411">Iron-sulfur</keyword>
<dbReference type="Gene3D" id="3.30.70.20">
    <property type="match status" value="2"/>
</dbReference>
<dbReference type="Pfam" id="PF13247">
    <property type="entry name" value="Fer4_11"/>
    <property type="match status" value="1"/>
</dbReference>
<dbReference type="PANTHER" id="PTHR43545">
    <property type="entry name" value="FORMATE DEHYDROGENASE, NITRATE-INDUCIBLE, IRON-SULFUR SUBUNIT"/>
    <property type="match status" value="1"/>
</dbReference>
<dbReference type="Proteomes" id="UP000748308">
    <property type="component" value="Unassembled WGS sequence"/>
</dbReference>
<keyword evidence="3" id="KW-0479">Metal-binding</keyword>
<keyword evidence="5" id="KW-0408">Iron</keyword>
<dbReference type="GO" id="GO:0030313">
    <property type="term" value="C:cell envelope"/>
    <property type="evidence" value="ECO:0007669"/>
    <property type="project" value="UniProtKB-SubCell"/>
</dbReference>
<evidence type="ECO:0000259" key="7">
    <source>
        <dbReference type="PROSITE" id="PS51379"/>
    </source>
</evidence>
<dbReference type="Pfam" id="PF12800">
    <property type="entry name" value="Fer4_4"/>
    <property type="match status" value="1"/>
</dbReference>
<dbReference type="SUPFAM" id="SSF54862">
    <property type="entry name" value="4Fe-4S ferredoxins"/>
    <property type="match status" value="1"/>
</dbReference>
<dbReference type="PROSITE" id="PS51379">
    <property type="entry name" value="4FE4S_FER_2"/>
    <property type="match status" value="2"/>
</dbReference>
<comment type="subcellular location">
    <subcellularLocation>
        <location evidence="1">Cell envelope</location>
    </subcellularLocation>
</comment>
<evidence type="ECO:0000313" key="8">
    <source>
        <dbReference type="EMBL" id="MBM3318660.1"/>
    </source>
</evidence>
<sequence>MPENSFYYDASLCIACRSCQVACKQWNYLPGEKTSFFAAAGGYQNPSDLSPVTWTIIKFHEIDEQAGVKWFFRRHHCFHCTRAACIEACPVEPVKAMTRQPEFGTVHVDQNLCIGCGACAEACPYG</sequence>
<evidence type="ECO:0000256" key="6">
    <source>
        <dbReference type="ARBA" id="ARBA00023014"/>
    </source>
</evidence>
<gene>
    <name evidence="8" type="ORF">FJY75_12490</name>
</gene>
<dbReference type="InterPro" id="IPR013283">
    <property type="entry name" value="RLI1"/>
</dbReference>
<evidence type="ECO:0000313" key="9">
    <source>
        <dbReference type="Proteomes" id="UP000748308"/>
    </source>
</evidence>
<name>A0A938BRT8_UNCEI</name>
<evidence type="ECO:0000256" key="2">
    <source>
        <dbReference type="ARBA" id="ARBA00022485"/>
    </source>
</evidence>
<evidence type="ECO:0000256" key="5">
    <source>
        <dbReference type="ARBA" id="ARBA00023004"/>
    </source>
</evidence>
<keyword evidence="2" id="KW-0004">4Fe-4S</keyword>
<protein>
    <submittedName>
        <fullName evidence="8">4Fe-4S dicluster domain-containing protein</fullName>
    </submittedName>
</protein>
<organism evidence="8 9">
    <name type="scientific">Eiseniibacteriota bacterium</name>
    <dbReference type="NCBI Taxonomy" id="2212470"/>
    <lineage>
        <taxon>Bacteria</taxon>
        <taxon>Candidatus Eiseniibacteriota</taxon>
    </lineage>
</organism>
<evidence type="ECO:0000256" key="3">
    <source>
        <dbReference type="ARBA" id="ARBA00022723"/>
    </source>
</evidence>
<dbReference type="PRINTS" id="PR01868">
    <property type="entry name" value="ABCEFAMILY"/>
</dbReference>
<dbReference type="GO" id="GO:0051539">
    <property type="term" value="F:4 iron, 4 sulfur cluster binding"/>
    <property type="evidence" value="ECO:0007669"/>
    <property type="project" value="UniProtKB-KW"/>
</dbReference>
<evidence type="ECO:0000256" key="1">
    <source>
        <dbReference type="ARBA" id="ARBA00004196"/>
    </source>
</evidence>
<dbReference type="InterPro" id="IPR051555">
    <property type="entry name" value="FDH_Electron_Transfer_Unit"/>
</dbReference>
<dbReference type="GO" id="GO:0046872">
    <property type="term" value="F:metal ion binding"/>
    <property type="evidence" value="ECO:0007669"/>
    <property type="project" value="UniProtKB-KW"/>
</dbReference>
<dbReference type="EMBL" id="VGIY01000435">
    <property type="protein sequence ID" value="MBM3318660.1"/>
    <property type="molecule type" value="Genomic_DNA"/>
</dbReference>